<comment type="caution">
    <text evidence="2">The sequence shown here is derived from an EMBL/GenBank/DDBJ whole genome shotgun (WGS) entry which is preliminary data.</text>
</comment>
<evidence type="ECO:0000313" key="2">
    <source>
        <dbReference type="EMBL" id="KRG45946.1"/>
    </source>
</evidence>
<name>A0A0R0AV84_9GAMM</name>
<dbReference type="Proteomes" id="UP000051802">
    <property type="component" value="Unassembled WGS sequence"/>
</dbReference>
<keyword evidence="1" id="KW-0812">Transmembrane</keyword>
<evidence type="ECO:0000313" key="3">
    <source>
        <dbReference type="Proteomes" id="UP000051802"/>
    </source>
</evidence>
<reference evidence="2 3" key="1">
    <citation type="submission" date="2015-10" db="EMBL/GenBank/DDBJ databases">
        <title>Genome sequencing and analysis of members of genus Stenotrophomonas.</title>
        <authorList>
            <person name="Patil P.P."/>
            <person name="Midha S."/>
            <person name="Patil P.B."/>
        </authorList>
    </citation>
    <scope>NUCLEOTIDE SEQUENCE [LARGE SCALE GENOMIC DNA]</scope>
    <source>
        <strain evidence="2 3">JCM 16536</strain>
    </source>
</reference>
<protein>
    <submittedName>
        <fullName evidence="2">Uncharacterized protein</fullName>
    </submittedName>
</protein>
<keyword evidence="1" id="KW-0472">Membrane</keyword>
<evidence type="ECO:0000256" key="1">
    <source>
        <dbReference type="SAM" id="Phobius"/>
    </source>
</evidence>
<accession>A0A0R0AV84</accession>
<organism evidence="2 3">
    <name type="scientific">Stenotrophomonas panacihumi</name>
    <dbReference type="NCBI Taxonomy" id="676599"/>
    <lineage>
        <taxon>Bacteria</taxon>
        <taxon>Pseudomonadati</taxon>
        <taxon>Pseudomonadota</taxon>
        <taxon>Gammaproteobacteria</taxon>
        <taxon>Lysobacterales</taxon>
        <taxon>Lysobacteraceae</taxon>
        <taxon>Stenotrophomonas</taxon>
    </lineage>
</organism>
<keyword evidence="1" id="KW-1133">Transmembrane helix</keyword>
<gene>
    <name evidence="2" type="ORF">ARC20_06980</name>
</gene>
<sequence>MPPKTASARTSHWLWPLLLLLGCATALIAWLLVALSLGQQAGWMAILVALESAFMLRLGTFRPGTARAVIAVVATLGVILSAQWAIASAQMGFVMGLDVLASCLRMGPRLAWLLSSMANGWFDLACWAVGLVVAWVVAR</sequence>
<proteinExistence type="predicted"/>
<dbReference type="EMBL" id="LLXU01000059">
    <property type="protein sequence ID" value="KRG45946.1"/>
    <property type="molecule type" value="Genomic_DNA"/>
</dbReference>
<feature type="transmembrane region" description="Helical" evidence="1">
    <location>
        <begin position="66"/>
        <end position="86"/>
    </location>
</feature>
<dbReference type="RefSeq" id="WP_057645776.1">
    <property type="nucleotide sequence ID" value="NZ_LLXU01000059.1"/>
</dbReference>
<dbReference type="OrthoDB" id="5975450at2"/>
<dbReference type="AlphaFoldDB" id="A0A0R0AV84"/>
<feature type="transmembrane region" description="Helical" evidence="1">
    <location>
        <begin position="41"/>
        <end position="59"/>
    </location>
</feature>
<keyword evidence="3" id="KW-1185">Reference proteome</keyword>
<feature type="transmembrane region" description="Helical" evidence="1">
    <location>
        <begin position="12"/>
        <end position="35"/>
    </location>
</feature>
<feature type="transmembrane region" description="Helical" evidence="1">
    <location>
        <begin position="120"/>
        <end position="138"/>
    </location>
</feature>
<dbReference type="PROSITE" id="PS51257">
    <property type="entry name" value="PROKAR_LIPOPROTEIN"/>
    <property type="match status" value="1"/>
</dbReference>